<keyword evidence="2" id="KW-0520">NAD</keyword>
<dbReference type="InterPro" id="IPR036291">
    <property type="entry name" value="NAD(P)-bd_dom_sf"/>
</dbReference>
<dbReference type="PIRSF" id="PIRSF500136">
    <property type="entry name" value="UDP_ManNAc_DH"/>
    <property type="match status" value="1"/>
</dbReference>
<dbReference type="GO" id="GO:0016628">
    <property type="term" value="F:oxidoreductase activity, acting on the CH-CH group of donors, NAD or NADP as acceptor"/>
    <property type="evidence" value="ECO:0007669"/>
    <property type="project" value="InterPro"/>
</dbReference>
<gene>
    <name evidence="5" type="ORF">MNBD_CHLOROFLEXI01-5090</name>
</gene>
<evidence type="ECO:0000256" key="3">
    <source>
        <dbReference type="SAM" id="Phobius"/>
    </source>
</evidence>
<proteinExistence type="predicted"/>
<keyword evidence="3" id="KW-1133">Transmembrane helix</keyword>
<feature type="domain" description="UDP-glucose/GDP-mannose dehydrogenase C-terminal" evidence="4">
    <location>
        <begin position="331"/>
        <end position="426"/>
    </location>
</feature>
<dbReference type="InterPro" id="IPR028359">
    <property type="entry name" value="UDP_ManNAc/GlcNAc_DH"/>
</dbReference>
<dbReference type="Gene3D" id="3.40.50.720">
    <property type="entry name" value="NAD(P)-binding Rossmann-like Domain"/>
    <property type="match status" value="2"/>
</dbReference>
<name>A0A3B0W192_9ZZZZ</name>
<dbReference type="EC" id="1.1.1.136" evidence="5"/>
<dbReference type="SUPFAM" id="SSF51735">
    <property type="entry name" value="NAD(P)-binding Rossmann-fold domains"/>
    <property type="match status" value="1"/>
</dbReference>
<dbReference type="InterPro" id="IPR014027">
    <property type="entry name" value="UDP-Glc/GDP-Man_DH_C"/>
</dbReference>
<sequence length="436" mass="47225">MEIKEQLLQKISNRQAIIGVVGLGYVGLPLVVAFVQAGFQVVGVDVDSNKIAALQQGQSYIDDVPSATLAPLVQNGRFQPTTDYAQLADTDAISICVPTPLQETKAPDVSYIINAAKNIARVGATGKLIILESTTYPGTTEELLLPTFSQNGDRVGRDFFLAFSPERIDPGRIDFTIYNTPKVIGGMMPACQETAVALFSSIVAQPVPVSSTAAAEMVKLLENIFRAVNIGLVNEMALICDRLGLNIWEVVEAAATKPYGFMPFYPGPGLGGHCIPIDPHYLSWKLRTLDYTARFIQLSTEVNDGMPAYVVSKITAGLNEKQKAVNGSRVLLLGIAYKPNIGDIRESPALDIIHLLQAQGAEIQYHDPFVPTLRLDGFVEESVLLTAVSLQQADCVVIITHHATFDWQLIASEAALIVDTRNALQNLPVNGRLITL</sequence>
<dbReference type="Pfam" id="PF03720">
    <property type="entry name" value="UDPG_MGDP_dh_C"/>
    <property type="match status" value="1"/>
</dbReference>
<keyword evidence="1 5" id="KW-0560">Oxidoreductase</keyword>
<dbReference type="SMART" id="SM00984">
    <property type="entry name" value="UDPG_MGDP_dh_C"/>
    <property type="match status" value="1"/>
</dbReference>
<dbReference type="EMBL" id="UOEU01001009">
    <property type="protein sequence ID" value="VAW43059.1"/>
    <property type="molecule type" value="Genomic_DNA"/>
</dbReference>
<evidence type="ECO:0000256" key="2">
    <source>
        <dbReference type="ARBA" id="ARBA00023027"/>
    </source>
</evidence>
<dbReference type="SUPFAM" id="SSF48179">
    <property type="entry name" value="6-phosphogluconate dehydrogenase C-terminal domain-like"/>
    <property type="match status" value="1"/>
</dbReference>
<dbReference type="Pfam" id="PF03721">
    <property type="entry name" value="UDPG_MGDP_dh_N"/>
    <property type="match status" value="1"/>
</dbReference>
<dbReference type="GO" id="GO:0051287">
    <property type="term" value="F:NAD binding"/>
    <property type="evidence" value="ECO:0007669"/>
    <property type="project" value="InterPro"/>
</dbReference>
<dbReference type="PANTHER" id="PTHR43491">
    <property type="entry name" value="UDP-N-ACETYL-D-MANNOSAMINE DEHYDROGENASE"/>
    <property type="match status" value="1"/>
</dbReference>
<reference evidence="5" key="1">
    <citation type="submission" date="2018-06" db="EMBL/GenBank/DDBJ databases">
        <authorList>
            <person name="Zhirakovskaya E."/>
        </authorList>
    </citation>
    <scope>NUCLEOTIDE SEQUENCE</scope>
</reference>
<evidence type="ECO:0000259" key="4">
    <source>
        <dbReference type="SMART" id="SM00984"/>
    </source>
</evidence>
<organism evidence="5">
    <name type="scientific">hydrothermal vent metagenome</name>
    <dbReference type="NCBI Taxonomy" id="652676"/>
    <lineage>
        <taxon>unclassified sequences</taxon>
        <taxon>metagenomes</taxon>
        <taxon>ecological metagenomes</taxon>
    </lineage>
</organism>
<feature type="transmembrane region" description="Helical" evidence="3">
    <location>
        <begin position="16"/>
        <end position="39"/>
    </location>
</feature>
<dbReference type="InterPro" id="IPR001732">
    <property type="entry name" value="UDP-Glc/GDP-Man_DH_N"/>
</dbReference>
<dbReference type="InterPro" id="IPR017476">
    <property type="entry name" value="UDP-Glc/GDP-Man"/>
</dbReference>
<accession>A0A3B0W192</accession>
<evidence type="ECO:0000256" key="1">
    <source>
        <dbReference type="ARBA" id="ARBA00023002"/>
    </source>
</evidence>
<evidence type="ECO:0000313" key="5">
    <source>
        <dbReference type="EMBL" id="VAW43059.1"/>
    </source>
</evidence>
<dbReference type="AlphaFoldDB" id="A0A3B0W192"/>
<dbReference type="PIRSF" id="PIRSF000124">
    <property type="entry name" value="UDPglc_GDPman_dh"/>
    <property type="match status" value="1"/>
</dbReference>
<keyword evidence="3" id="KW-0812">Transmembrane</keyword>
<dbReference type="GO" id="GO:0047004">
    <property type="term" value="F:UDP-N-acetylglucosamine 6-dehydrogenase activity"/>
    <property type="evidence" value="ECO:0007669"/>
    <property type="project" value="UniProtKB-EC"/>
</dbReference>
<dbReference type="SUPFAM" id="SSF52413">
    <property type="entry name" value="UDP-glucose/GDP-mannose dehydrogenase C-terminal domain"/>
    <property type="match status" value="1"/>
</dbReference>
<protein>
    <submittedName>
        <fullName evidence="5">UDP-N-acetyl-D-glucosamine 6-dehydrogenase</fullName>
        <ecNumber evidence="5">1.1.1.136</ecNumber>
    </submittedName>
</protein>
<keyword evidence="3" id="KW-0472">Membrane</keyword>
<dbReference type="PANTHER" id="PTHR43491:SF1">
    <property type="entry name" value="UDP-N-ACETYL-D-MANNOSAMINE DEHYDROGENASE"/>
    <property type="match status" value="1"/>
</dbReference>
<dbReference type="InterPro" id="IPR008927">
    <property type="entry name" value="6-PGluconate_DH-like_C_sf"/>
</dbReference>
<dbReference type="InterPro" id="IPR036220">
    <property type="entry name" value="UDP-Glc/GDP-Man_DH_C_sf"/>
</dbReference>
<dbReference type="Pfam" id="PF00984">
    <property type="entry name" value="UDPG_MGDP_dh"/>
    <property type="match status" value="1"/>
</dbReference>
<dbReference type="InterPro" id="IPR014026">
    <property type="entry name" value="UDP-Glc/GDP-Man_DH_dimer"/>
</dbReference>
<dbReference type="GO" id="GO:0000271">
    <property type="term" value="P:polysaccharide biosynthetic process"/>
    <property type="evidence" value="ECO:0007669"/>
    <property type="project" value="InterPro"/>
</dbReference>
<dbReference type="NCBIfam" id="TIGR03026">
    <property type="entry name" value="NDP-sugDHase"/>
    <property type="match status" value="1"/>
</dbReference>